<sequence length="253" mass="28427">MKKYIIISCVALTLSSCGITEQENVSSDRFSSGITSNKPLVADAIPLNLPGVNPSNSKLSAAQMKVAALENEALQEHLSEIATIPIPLENSQPAISVEEAHKRYTAFLDQHKGDKVIPLFQQRYARVMLNQYNLLNQTDYDLIYYYVDQLRMSKTLDFSTLAKGLSKLNGHIDQTRLEQETRLVLHDAEQRLVSNQKAIAAIKNSLQNKKEISVNGDFKKDFIVGIMEHEISRLENSTLPEDISKLKQILTKL</sequence>
<reference evidence="1 2" key="1">
    <citation type="submission" date="2019-10" db="EMBL/GenBank/DDBJ databases">
        <title>Rudanella paleaurantiibacter sp. nov., isolated from sludge.</title>
        <authorList>
            <person name="Xu S.Q."/>
        </authorList>
    </citation>
    <scope>NUCLEOTIDE SEQUENCE [LARGE SCALE GENOMIC DNA]</scope>
    <source>
        <strain evidence="1 2">HX-22-17</strain>
    </source>
</reference>
<evidence type="ECO:0008006" key="3">
    <source>
        <dbReference type="Google" id="ProtNLM"/>
    </source>
</evidence>
<protein>
    <recommendedName>
        <fullName evidence="3">Lipoprotein</fullName>
    </recommendedName>
</protein>
<organism evidence="1 2">
    <name type="scientific">Rudanella paleaurantiibacter</name>
    <dbReference type="NCBI Taxonomy" id="2614655"/>
    <lineage>
        <taxon>Bacteria</taxon>
        <taxon>Pseudomonadati</taxon>
        <taxon>Bacteroidota</taxon>
        <taxon>Cytophagia</taxon>
        <taxon>Cytophagales</taxon>
        <taxon>Cytophagaceae</taxon>
        <taxon>Rudanella</taxon>
    </lineage>
</organism>
<evidence type="ECO:0000313" key="2">
    <source>
        <dbReference type="Proteomes" id="UP000488299"/>
    </source>
</evidence>
<comment type="caution">
    <text evidence="1">The sequence shown here is derived from an EMBL/GenBank/DDBJ whole genome shotgun (WGS) entry which is preliminary data.</text>
</comment>
<dbReference type="Proteomes" id="UP000488299">
    <property type="component" value="Unassembled WGS sequence"/>
</dbReference>
<dbReference type="EMBL" id="WELI01000001">
    <property type="protein sequence ID" value="KAB7732527.1"/>
    <property type="molecule type" value="Genomic_DNA"/>
</dbReference>
<dbReference type="RefSeq" id="WP_152121908.1">
    <property type="nucleotide sequence ID" value="NZ_WELI01000001.1"/>
</dbReference>
<dbReference type="AlphaFoldDB" id="A0A7J5U4M3"/>
<gene>
    <name evidence="1" type="ORF">F5984_00770</name>
</gene>
<proteinExistence type="predicted"/>
<evidence type="ECO:0000313" key="1">
    <source>
        <dbReference type="EMBL" id="KAB7732527.1"/>
    </source>
</evidence>
<keyword evidence="2" id="KW-1185">Reference proteome</keyword>
<name>A0A7J5U4M3_9BACT</name>
<dbReference type="PROSITE" id="PS51257">
    <property type="entry name" value="PROKAR_LIPOPROTEIN"/>
    <property type="match status" value="1"/>
</dbReference>
<accession>A0A7J5U4M3</accession>